<protein>
    <submittedName>
        <fullName evidence="1">Enamine deaminase RidA (YjgF/YER057c/UK114 family)</fullName>
    </submittedName>
</protein>
<dbReference type="SUPFAM" id="SSF55298">
    <property type="entry name" value="YjgF-like"/>
    <property type="match status" value="1"/>
</dbReference>
<dbReference type="InterPro" id="IPR006175">
    <property type="entry name" value="YjgF/YER057c/UK114"/>
</dbReference>
<keyword evidence="2" id="KW-1185">Reference proteome</keyword>
<dbReference type="Pfam" id="PF01042">
    <property type="entry name" value="Ribonuc_L-PSP"/>
    <property type="match status" value="1"/>
</dbReference>
<dbReference type="InterPro" id="IPR035959">
    <property type="entry name" value="RutC-like_sf"/>
</dbReference>
<dbReference type="AlphaFoldDB" id="A0A7W8JRT1"/>
<gene>
    <name evidence="1" type="ORF">HNQ08_000850</name>
</gene>
<dbReference type="PANTHER" id="PTHR43857:SF1">
    <property type="entry name" value="YJGH FAMILY PROTEIN"/>
    <property type="match status" value="1"/>
</dbReference>
<dbReference type="Gene3D" id="3.30.1330.40">
    <property type="entry name" value="RutC-like"/>
    <property type="match status" value="1"/>
</dbReference>
<organism evidence="1 2">
    <name type="scientific">Deinococcus humi</name>
    <dbReference type="NCBI Taxonomy" id="662880"/>
    <lineage>
        <taxon>Bacteria</taxon>
        <taxon>Thermotogati</taxon>
        <taxon>Deinococcota</taxon>
        <taxon>Deinococci</taxon>
        <taxon>Deinococcales</taxon>
        <taxon>Deinococcaceae</taxon>
        <taxon>Deinococcus</taxon>
    </lineage>
</organism>
<accession>A0A7W8JRT1</accession>
<proteinExistence type="predicted"/>
<dbReference type="RefSeq" id="WP_184127850.1">
    <property type="nucleotide sequence ID" value="NZ_JACHFL010000002.1"/>
</dbReference>
<reference evidence="1 2" key="1">
    <citation type="submission" date="2020-08" db="EMBL/GenBank/DDBJ databases">
        <title>Genomic Encyclopedia of Type Strains, Phase IV (KMG-IV): sequencing the most valuable type-strain genomes for metagenomic binning, comparative biology and taxonomic classification.</title>
        <authorList>
            <person name="Goeker M."/>
        </authorList>
    </citation>
    <scope>NUCLEOTIDE SEQUENCE [LARGE SCALE GENOMIC DNA]</scope>
    <source>
        <strain evidence="1 2">DSM 27939</strain>
    </source>
</reference>
<dbReference type="PANTHER" id="PTHR43857">
    <property type="entry name" value="BLR7761 PROTEIN"/>
    <property type="match status" value="1"/>
</dbReference>
<sequence length="141" mass="14863">MPSESEPEKAVHPEAVRQNIRGTSPWEATVGYSRAVRLGNVVHVAGTTATVNGEVVGVGDAYEQTRVVLGIIAGALSEAGATLEDVVRTRIFVTDISRWAEVGRAHGEVFGTIRPAATMVGVAALIDPQHLVEIEAEAILP</sequence>
<dbReference type="CDD" id="cd06154">
    <property type="entry name" value="YjgF_YER057c_UK114_like_6"/>
    <property type="match status" value="1"/>
</dbReference>
<name>A0A7W8JRT1_9DEIO</name>
<comment type="caution">
    <text evidence="1">The sequence shown here is derived from an EMBL/GenBank/DDBJ whole genome shotgun (WGS) entry which is preliminary data.</text>
</comment>
<dbReference type="Proteomes" id="UP000552709">
    <property type="component" value="Unassembled WGS sequence"/>
</dbReference>
<evidence type="ECO:0000313" key="1">
    <source>
        <dbReference type="EMBL" id="MBB5361765.1"/>
    </source>
</evidence>
<dbReference type="EMBL" id="JACHFL010000002">
    <property type="protein sequence ID" value="MBB5361765.1"/>
    <property type="molecule type" value="Genomic_DNA"/>
</dbReference>
<evidence type="ECO:0000313" key="2">
    <source>
        <dbReference type="Proteomes" id="UP000552709"/>
    </source>
</evidence>